<evidence type="ECO:0000313" key="2">
    <source>
        <dbReference type="Proteomes" id="UP000439903"/>
    </source>
</evidence>
<reference evidence="1 2" key="1">
    <citation type="journal article" date="2019" name="Environ. Microbiol.">
        <title>At the nexus of three kingdoms: the genome of the mycorrhizal fungus Gigaspora margarita provides insights into plant, endobacterial and fungal interactions.</title>
        <authorList>
            <person name="Venice F."/>
            <person name="Ghignone S."/>
            <person name="Salvioli di Fossalunga A."/>
            <person name="Amselem J."/>
            <person name="Novero M."/>
            <person name="Xianan X."/>
            <person name="Sedzielewska Toro K."/>
            <person name="Morin E."/>
            <person name="Lipzen A."/>
            <person name="Grigoriev I.V."/>
            <person name="Henrissat B."/>
            <person name="Martin F.M."/>
            <person name="Bonfante P."/>
        </authorList>
    </citation>
    <scope>NUCLEOTIDE SEQUENCE [LARGE SCALE GENOMIC DNA]</scope>
    <source>
        <strain evidence="1 2">BEG34</strain>
    </source>
</reference>
<evidence type="ECO:0000313" key="1">
    <source>
        <dbReference type="EMBL" id="KAF0425149.1"/>
    </source>
</evidence>
<dbReference type="Proteomes" id="UP000439903">
    <property type="component" value="Unassembled WGS sequence"/>
</dbReference>
<dbReference type="OrthoDB" id="2369467at2759"/>
<keyword evidence="2" id="KW-1185">Reference proteome</keyword>
<dbReference type="AlphaFoldDB" id="A0A8H3X9L8"/>
<accession>A0A8H3X9L8</accession>
<sequence length="459" mass="52889">MLLFSLYSASFEHVNMNNLDLFWQTLSMTLQRNAPELFGPLKSLQIKSANDFLNTFHRTQWKSLDTVILFDKFDMLYNATEGILVSCLTTLRGIKASKQDYAILSIIAIGPFSIMYLNSNNLTTSLFNVNEPFQNLNFTLEQVQFLYKEFVDEYKLTIDQEVIENIYIQTNRHAGLVCLCGCAIYRKLLPEIGVHLSYDSWQHFTTFLLGNAILEYPTFMRMKDALLNENSVDSMKLFRSDFLANFDPVLVTGNKRNLALFLTAEGVLVPGNNYGTFKISLPLVCWVVLQQIIPHVFLTSPKTAVPYHSHTRTLDIFKVLKKSIIVFNREIMTSFSSYKTARVLLVEFIIMGQWHLKYCISGEINNKYIDMVISQPDHPTIALELLATATKKDLKEHYERAFLYDKKLPANETWVVHFTCCKKAISEPYWPTESQLQGGLRVIYFWHNLDFTKISAIAC</sequence>
<gene>
    <name evidence="1" type="ORF">F8M41_006364</name>
</gene>
<proteinExistence type="predicted"/>
<name>A0A8H3X9L8_GIGMA</name>
<protein>
    <submittedName>
        <fullName evidence="1">Transcriptional regulator</fullName>
    </submittedName>
</protein>
<comment type="caution">
    <text evidence="1">The sequence shown here is derived from an EMBL/GenBank/DDBJ whole genome shotgun (WGS) entry which is preliminary data.</text>
</comment>
<dbReference type="EMBL" id="WTPW01001625">
    <property type="protein sequence ID" value="KAF0425149.1"/>
    <property type="molecule type" value="Genomic_DNA"/>
</dbReference>
<organism evidence="1 2">
    <name type="scientific">Gigaspora margarita</name>
    <dbReference type="NCBI Taxonomy" id="4874"/>
    <lineage>
        <taxon>Eukaryota</taxon>
        <taxon>Fungi</taxon>
        <taxon>Fungi incertae sedis</taxon>
        <taxon>Mucoromycota</taxon>
        <taxon>Glomeromycotina</taxon>
        <taxon>Glomeromycetes</taxon>
        <taxon>Diversisporales</taxon>
        <taxon>Gigasporaceae</taxon>
        <taxon>Gigaspora</taxon>
    </lineage>
</organism>